<proteinExistence type="predicted"/>
<comment type="caution">
    <text evidence="1">The sequence shown here is derived from an EMBL/GenBank/DDBJ whole genome shotgun (WGS) entry which is preliminary data.</text>
</comment>
<name>A0ABR0A5U7_9CRUS</name>
<accession>A0ABR0A5U7</accession>
<organism evidence="1 2">
    <name type="scientific">Daphnia magna</name>
    <dbReference type="NCBI Taxonomy" id="35525"/>
    <lineage>
        <taxon>Eukaryota</taxon>
        <taxon>Metazoa</taxon>
        <taxon>Ecdysozoa</taxon>
        <taxon>Arthropoda</taxon>
        <taxon>Crustacea</taxon>
        <taxon>Branchiopoda</taxon>
        <taxon>Diplostraca</taxon>
        <taxon>Cladocera</taxon>
        <taxon>Anomopoda</taxon>
        <taxon>Daphniidae</taxon>
        <taxon>Daphnia</taxon>
    </lineage>
</organism>
<evidence type="ECO:0000313" key="1">
    <source>
        <dbReference type="EMBL" id="KAK4020496.1"/>
    </source>
</evidence>
<dbReference type="EMBL" id="JAOYFB010000036">
    <property type="protein sequence ID" value="KAK4020496.1"/>
    <property type="molecule type" value="Genomic_DNA"/>
</dbReference>
<protein>
    <recommendedName>
        <fullName evidence="3">C2H2-type domain-containing protein</fullName>
    </recommendedName>
</protein>
<gene>
    <name evidence="1" type="ORF">OUZ56_002466</name>
</gene>
<keyword evidence="2" id="KW-1185">Reference proteome</keyword>
<evidence type="ECO:0000313" key="2">
    <source>
        <dbReference type="Proteomes" id="UP001234178"/>
    </source>
</evidence>
<evidence type="ECO:0008006" key="3">
    <source>
        <dbReference type="Google" id="ProtNLM"/>
    </source>
</evidence>
<sequence>MAVLLTAEVSYSSLKEIRFQHDCILVQLCTGKDVLIRSILVFPTCLCTGTCSLKVVDYERLNSHLHLEIHLTKPKILRLRKHKLKKLQEKKYGRVIVFYYSALVVGCCATQQRRRKTHFCEVYSTPLWMFCEVRMLSRHFHILIKEHILQCVCNCALISLRTGHSTFFFAGLPFPYLLVMVTEMGRQKMKYDNGQKLNMLGVEICSEGDGEQDGCALLQYEE</sequence>
<reference evidence="1 2" key="1">
    <citation type="journal article" date="2023" name="Nucleic Acids Res.">
        <title>The hologenome of Daphnia magna reveals possible DNA methylation and microbiome-mediated evolution of the host genome.</title>
        <authorList>
            <person name="Chaturvedi A."/>
            <person name="Li X."/>
            <person name="Dhandapani V."/>
            <person name="Marshall H."/>
            <person name="Kissane S."/>
            <person name="Cuenca-Cambronero M."/>
            <person name="Asole G."/>
            <person name="Calvet F."/>
            <person name="Ruiz-Romero M."/>
            <person name="Marangio P."/>
            <person name="Guigo R."/>
            <person name="Rago D."/>
            <person name="Mirbahai L."/>
            <person name="Eastwood N."/>
            <person name="Colbourne J.K."/>
            <person name="Zhou J."/>
            <person name="Mallon E."/>
            <person name="Orsini L."/>
        </authorList>
    </citation>
    <scope>NUCLEOTIDE SEQUENCE [LARGE SCALE GENOMIC DNA]</scope>
    <source>
        <strain evidence="1">LRV0_1</strain>
    </source>
</reference>
<dbReference type="Proteomes" id="UP001234178">
    <property type="component" value="Unassembled WGS sequence"/>
</dbReference>